<evidence type="ECO:0000313" key="11">
    <source>
        <dbReference type="EMBL" id="CAL4902635.1"/>
    </source>
</evidence>
<evidence type="ECO:0000259" key="8">
    <source>
        <dbReference type="Pfam" id="PF18052"/>
    </source>
</evidence>
<dbReference type="Gene3D" id="3.40.50.300">
    <property type="entry name" value="P-loop containing nucleotide triphosphate hydrolases"/>
    <property type="match status" value="1"/>
</dbReference>
<evidence type="ECO:0000259" key="7">
    <source>
        <dbReference type="Pfam" id="PF00931"/>
    </source>
</evidence>
<protein>
    <submittedName>
        <fullName evidence="11">Uncharacterized protein</fullName>
    </submittedName>
</protein>
<dbReference type="InterPro" id="IPR041118">
    <property type="entry name" value="Rx_N"/>
</dbReference>
<dbReference type="Pfam" id="PF25019">
    <property type="entry name" value="LRR_R13L1-DRL21"/>
    <property type="match status" value="1"/>
</dbReference>
<dbReference type="Pfam" id="PF18052">
    <property type="entry name" value="Rx_N"/>
    <property type="match status" value="1"/>
</dbReference>
<dbReference type="InterPro" id="IPR056789">
    <property type="entry name" value="LRR_R13L1-DRL21"/>
</dbReference>
<evidence type="ECO:0000256" key="5">
    <source>
        <dbReference type="ARBA" id="ARBA00022821"/>
    </source>
</evidence>
<evidence type="ECO:0000256" key="6">
    <source>
        <dbReference type="ARBA" id="ARBA00022840"/>
    </source>
</evidence>
<dbReference type="Gene3D" id="1.10.10.10">
    <property type="entry name" value="Winged helix-like DNA-binding domain superfamily/Winged helix DNA-binding domain"/>
    <property type="match status" value="1"/>
</dbReference>
<dbReference type="InterPro" id="IPR036388">
    <property type="entry name" value="WH-like_DNA-bd_sf"/>
</dbReference>
<dbReference type="InterPro" id="IPR032675">
    <property type="entry name" value="LRR_dom_sf"/>
</dbReference>
<dbReference type="GO" id="GO:0005524">
    <property type="term" value="F:ATP binding"/>
    <property type="evidence" value="ECO:0007669"/>
    <property type="project" value="UniProtKB-KW"/>
</dbReference>
<evidence type="ECO:0000313" key="12">
    <source>
        <dbReference type="Proteomes" id="UP001497457"/>
    </source>
</evidence>
<dbReference type="Proteomes" id="UP001497457">
    <property type="component" value="Chromosome 11b"/>
</dbReference>
<dbReference type="GO" id="GO:0051707">
    <property type="term" value="P:response to other organism"/>
    <property type="evidence" value="ECO:0007669"/>
    <property type="project" value="UniProtKB-ARBA"/>
</dbReference>
<evidence type="ECO:0000256" key="3">
    <source>
        <dbReference type="ARBA" id="ARBA00022737"/>
    </source>
</evidence>
<dbReference type="SUPFAM" id="SSF52540">
    <property type="entry name" value="P-loop containing nucleoside triphosphate hydrolases"/>
    <property type="match status" value="1"/>
</dbReference>
<dbReference type="Pfam" id="PF00931">
    <property type="entry name" value="NB-ARC"/>
    <property type="match status" value="1"/>
</dbReference>
<dbReference type="Pfam" id="PF23559">
    <property type="entry name" value="WHD_DRP"/>
    <property type="match status" value="1"/>
</dbReference>
<evidence type="ECO:0000256" key="4">
    <source>
        <dbReference type="ARBA" id="ARBA00022741"/>
    </source>
</evidence>
<evidence type="ECO:0000259" key="10">
    <source>
        <dbReference type="Pfam" id="PF25019"/>
    </source>
</evidence>
<name>A0ABC8W4P6_9POAL</name>
<accession>A0ABC8W4P6</accession>
<comment type="similarity">
    <text evidence="1">Belongs to the disease resistance NB-LRR family.</text>
</comment>
<feature type="domain" description="Disease resistance protein winged helix" evidence="9">
    <location>
        <begin position="418"/>
        <end position="460"/>
    </location>
</feature>
<organism evidence="11 12">
    <name type="scientific">Urochloa decumbens</name>
    <dbReference type="NCBI Taxonomy" id="240449"/>
    <lineage>
        <taxon>Eukaryota</taxon>
        <taxon>Viridiplantae</taxon>
        <taxon>Streptophyta</taxon>
        <taxon>Embryophyta</taxon>
        <taxon>Tracheophyta</taxon>
        <taxon>Spermatophyta</taxon>
        <taxon>Magnoliopsida</taxon>
        <taxon>Liliopsida</taxon>
        <taxon>Poales</taxon>
        <taxon>Poaceae</taxon>
        <taxon>PACMAD clade</taxon>
        <taxon>Panicoideae</taxon>
        <taxon>Panicodae</taxon>
        <taxon>Paniceae</taxon>
        <taxon>Melinidinae</taxon>
        <taxon>Urochloa</taxon>
    </lineage>
</organism>
<evidence type="ECO:0000256" key="1">
    <source>
        <dbReference type="ARBA" id="ARBA00008894"/>
    </source>
</evidence>
<gene>
    <name evidence="11" type="ORF">URODEC1_LOCUS10076</name>
</gene>
<evidence type="ECO:0000256" key="2">
    <source>
        <dbReference type="ARBA" id="ARBA00022614"/>
    </source>
</evidence>
<keyword evidence="4" id="KW-0547">Nucleotide-binding</keyword>
<dbReference type="PRINTS" id="PR00364">
    <property type="entry name" value="DISEASERSIST"/>
</dbReference>
<dbReference type="GO" id="GO:0006952">
    <property type="term" value="P:defense response"/>
    <property type="evidence" value="ECO:0007669"/>
    <property type="project" value="UniProtKB-KW"/>
</dbReference>
<keyword evidence="5" id="KW-0611">Plant defense</keyword>
<dbReference type="Gene3D" id="3.80.10.10">
    <property type="entry name" value="Ribonuclease Inhibitor"/>
    <property type="match status" value="2"/>
</dbReference>
<dbReference type="InterPro" id="IPR027417">
    <property type="entry name" value="P-loop_NTPase"/>
</dbReference>
<dbReference type="AlphaFoldDB" id="A0ABC8W4P6"/>
<proteinExistence type="inferred from homology"/>
<dbReference type="PANTHER" id="PTHR36766:SF55">
    <property type="entry name" value="OS11G0492900 PROTEIN"/>
    <property type="match status" value="1"/>
</dbReference>
<dbReference type="InterPro" id="IPR042197">
    <property type="entry name" value="Apaf_helical"/>
</dbReference>
<dbReference type="InterPro" id="IPR002182">
    <property type="entry name" value="NB-ARC"/>
</dbReference>
<reference evidence="11" key="1">
    <citation type="submission" date="2024-10" db="EMBL/GenBank/DDBJ databases">
        <authorList>
            <person name="Ryan C."/>
        </authorList>
    </citation>
    <scope>NUCLEOTIDE SEQUENCE [LARGE SCALE GENOMIC DNA]</scope>
</reference>
<dbReference type="Gene3D" id="1.20.5.4130">
    <property type="match status" value="1"/>
</dbReference>
<feature type="domain" description="Disease resistance N-terminal" evidence="8">
    <location>
        <begin position="14"/>
        <end position="99"/>
    </location>
</feature>
<feature type="domain" description="R13L1/DRL21-like LRR repeat region" evidence="10">
    <location>
        <begin position="463"/>
        <end position="580"/>
    </location>
</feature>
<dbReference type="PANTHER" id="PTHR36766">
    <property type="entry name" value="PLANT BROAD-SPECTRUM MILDEW RESISTANCE PROTEIN RPW8"/>
    <property type="match status" value="1"/>
</dbReference>
<sequence length="747" mass="84293">MAEVLAAMVVGPLVSMVKEKASSYLLDQYQVMEGLEKQHKLLKRKLPAILDVITDAEEQAAAKREGAKAWLEEVRNVAYQANDILDEFKYEALRRKAKKEGHYKELGMDVIQLFPSHNRFVFRNKMGNKLCMILEELDVLIGEMNAFRFKFRPGPPVPVDHLRESSSEIVDHKKIAEKSRVREKEEVVKALLDQGSNVNLTIFPIVGMCLRLWVCVSDNFDVDSLAKSIVEEATKNGCQVNGSSELDKLQSAVCGKRYLLVLDDVWNRDEPHKWEKLKSYLQHGGSGSSVLTTTRDKKVAHLMMGKDEGEYDLRSLDERFIKEIIETRAFSSKQEKDWPRELVDMVGDVAKRCAGSPLAATALGSVLSTKTTMDEWKDVLCRRAICDDRNGILPVLKLSYNCLPSHMQQCFAFCAMCPKDYEIDVEKLIQLWMANGFILEQQEEHLEILGKNIFIELASSRVGELRRLDDLGGHLEIRQLENVKEADAKEAKLGNKKKLARLTLRWTNSDKEAQNSDGKVLEYLEPHDGLKVLRIYSCSIDTCPTWMNKLQGIVELELSDCKRLEKLPAIFPLLEKLLIIGCKSLTALPKASVTKETFGGIETEYRSAFPALKEMELEDVGMFQRWEAGEEGTLEEQVIFPRLEKLSISNCESLAALPKASVIKPPFGGVDTECRSAFPALRELELIDLTTLERWETGEGTPGEEQTFPQLQKLTIRSCPELRTLPEAPKLSVLVGVSQQISSLQAS</sequence>
<keyword evidence="12" id="KW-1185">Reference proteome</keyword>
<dbReference type="Gene3D" id="1.10.8.430">
    <property type="entry name" value="Helical domain of apoptotic protease-activating factors"/>
    <property type="match status" value="1"/>
</dbReference>
<dbReference type="InterPro" id="IPR058922">
    <property type="entry name" value="WHD_DRP"/>
</dbReference>
<keyword evidence="6" id="KW-0067">ATP-binding</keyword>
<keyword evidence="2" id="KW-0433">Leucine-rich repeat</keyword>
<dbReference type="EMBL" id="OZ075121">
    <property type="protein sequence ID" value="CAL4902635.1"/>
    <property type="molecule type" value="Genomic_DNA"/>
</dbReference>
<evidence type="ECO:0000259" key="9">
    <source>
        <dbReference type="Pfam" id="PF23559"/>
    </source>
</evidence>
<dbReference type="SUPFAM" id="SSF52058">
    <property type="entry name" value="L domain-like"/>
    <property type="match status" value="1"/>
</dbReference>
<keyword evidence="3" id="KW-0677">Repeat</keyword>
<feature type="domain" description="NB-ARC" evidence="7">
    <location>
        <begin position="212"/>
        <end position="330"/>
    </location>
</feature>